<comment type="caution">
    <text evidence="1">The sequence shown here is derived from an EMBL/GenBank/DDBJ whole genome shotgun (WGS) entry which is preliminary data.</text>
</comment>
<gene>
    <name evidence="1" type="ORF">PsorP6_005437</name>
</gene>
<organism evidence="1 2">
    <name type="scientific">Peronosclerospora sorghi</name>
    <dbReference type="NCBI Taxonomy" id="230839"/>
    <lineage>
        <taxon>Eukaryota</taxon>
        <taxon>Sar</taxon>
        <taxon>Stramenopiles</taxon>
        <taxon>Oomycota</taxon>
        <taxon>Peronosporomycetes</taxon>
        <taxon>Peronosporales</taxon>
        <taxon>Peronosporaceae</taxon>
        <taxon>Peronosclerospora</taxon>
    </lineage>
</organism>
<protein>
    <submittedName>
        <fullName evidence="1">Uncharacterized protein</fullName>
    </submittedName>
</protein>
<sequence length="107" mass="12677">MLDRNVGFKNRFRRFIDFEDWEAQDAIVFFSKKEEAEFFRTESETVVYVSYFGYFFLLQHSADILIFNNVKADIMKEEGGIKYIFAVDVARGSRTQFYEYGCAISGW</sequence>
<dbReference type="EMBL" id="CM047583">
    <property type="protein sequence ID" value="KAI9912544.1"/>
    <property type="molecule type" value="Genomic_DNA"/>
</dbReference>
<accession>A0ACC0W376</accession>
<dbReference type="Proteomes" id="UP001163321">
    <property type="component" value="Chromosome 4"/>
</dbReference>
<name>A0ACC0W376_9STRA</name>
<reference evidence="1 2" key="1">
    <citation type="journal article" date="2022" name="bioRxiv">
        <title>The genome of the oomycete Peronosclerospora sorghi, a cosmopolitan pathogen of maize and sorghum, is inflated with dispersed pseudogenes.</title>
        <authorList>
            <person name="Fletcher K."/>
            <person name="Martin F."/>
            <person name="Isakeit T."/>
            <person name="Cavanaugh K."/>
            <person name="Magill C."/>
            <person name="Michelmore R."/>
        </authorList>
    </citation>
    <scope>NUCLEOTIDE SEQUENCE [LARGE SCALE GENOMIC DNA]</scope>
    <source>
        <strain evidence="1">P6</strain>
    </source>
</reference>
<keyword evidence="2" id="KW-1185">Reference proteome</keyword>
<evidence type="ECO:0000313" key="2">
    <source>
        <dbReference type="Proteomes" id="UP001163321"/>
    </source>
</evidence>
<evidence type="ECO:0000313" key="1">
    <source>
        <dbReference type="EMBL" id="KAI9912544.1"/>
    </source>
</evidence>
<proteinExistence type="predicted"/>